<evidence type="ECO:0000256" key="8">
    <source>
        <dbReference type="SAM" id="SignalP"/>
    </source>
</evidence>
<evidence type="ECO:0000256" key="7">
    <source>
        <dbReference type="SAM" id="Phobius"/>
    </source>
</evidence>
<keyword evidence="10" id="KW-1185">Reference proteome</keyword>
<evidence type="ECO:0008006" key="11">
    <source>
        <dbReference type="Google" id="ProtNLM"/>
    </source>
</evidence>
<dbReference type="GO" id="GO:0005886">
    <property type="term" value="C:plasma membrane"/>
    <property type="evidence" value="ECO:0007669"/>
    <property type="project" value="TreeGrafter"/>
</dbReference>
<dbReference type="EMBL" id="VJMJ01000178">
    <property type="protein sequence ID" value="KAF0728407.1"/>
    <property type="molecule type" value="Genomic_DNA"/>
</dbReference>
<dbReference type="AlphaFoldDB" id="A0A6G0WM59"/>
<evidence type="ECO:0000256" key="1">
    <source>
        <dbReference type="ARBA" id="ARBA00004167"/>
    </source>
</evidence>
<feature type="chain" id="PRO_5026224797" description="Leucine-rich repeat-containing N-terminal plant-type domain-containing protein" evidence="8">
    <location>
        <begin position="21"/>
        <end position="320"/>
    </location>
</feature>
<evidence type="ECO:0000313" key="9">
    <source>
        <dbReference type="EMBL" id="KAF0728407.1"/>
    </source>
</evidence>
<feature type="region of interest" description="Disordered" evidence="6">
    <location>
        <begin position="298"/>
        <end position="320"/>
    </location>
</feature>
<dbReference type="GO" id="GO:0007165">
    <property type="term" value="P:signal transduction"/>
    <property type="evidence" value="ECO:0007669"/>
    <property type="project" value="TreeGrafter"/>
</dbReference>
<organism evidence="9 10">
    <name type="scientific">Aphanomyces euteiches</name>
    <dbReference type="NCBI Taxonomy" id="100861"/>
    <lineage>
        <taxon>Eukaryota</taxon>
        <taxon>Sar</taxon>
        <taxon>Stramenopiles</taxon>
        <taxon>Oomycota</taxon>
        <taxon>Saprolegniomycetes</taxon>
        <taxon>Saprolegniales</taxon>
        <taxon>Verrucalvaceae</taxon>
        <taxon>Aphanomyces</taxon>
    </lineage>
</organism>
<comment type="subcellular location">
    <subcellularLocation>
        <location evidence="1">Membrane</location>
        <topology evidence="1">Single-pass membrane protein</topology>
    </subcellularLocation>
</comment>
<accession>A0A6G0WM59</accession>
<dbReference type="Proteomes" id="UP000481153">
    <property type="component" value="Unassembled WGS sequence"/>
</dbReference>
<evidence type="ECO:0000256" key="4">
    <source>
        <dbReference type="ARBA" id="ARBA00022989"/>
    </source>
</evidence>
<keyword evidence="4 7" id="KW-1133">Transmembrane helix</keyword>
<sequence length="320" mass="34830">MTCRSLVALAVAGLLGCSFADTLLTTKCPIYTNDTNTTSVTPASYCVVNETTATIVFVTTDMLNLSHRNINVVSTIPTLAATVDLSFNEIRDISALPSDQTSSVLNVNLSHNALTASSYLELPSTIQTLDLSYNRITSMDESFWRNLPRSLQSLSLKTNGLKTVRCSSMPPKLRQLDLSGNAIQTIVADVASFNLLTRPDFVLVIDPNQTVVSTDPAACLKPPSYIHDNFICVTEETSSTASQSAFVGFMGKYAAGFFIVLVVVYAARETIRAQRNRLGDLQERSTYISSIYIKSPTTQSTDYVPAPTARAEPSRHPIHV</sequence>
<evidence type="ECO:0000256" key="6">
    <source>
        <dbReference type="SAM" id="MobiDB-lite"/>
    </source>
</evidence>
<protein>
    <recommendedName>
        <fullName evidence="11">Leucine-rich repeat-containing N-terminal plant-type domain-containing protein</fullName>
    </recommendedName>
</protein>
<dbReference type="PROSITE" id="PS51257">
    <property type="entry name" value="PROKAR_LIPOPROTEIN"/>
    <property type="match status" value="1"/>
</dbReference>
<dbReference type="Gene3D" id="3.80.10.10">
    <property type="entry name" value="Ribonuclease Inhibitor"/>
    <property type="match status" value="1"/>
</dbReference>
<dbReference type="InterPro" id="IPR001611">
    <property type="entry name" value="Leu-rich_rpt"/>
</dbReference>
<dbReference type="PANTHER" id="PTHR24365">
    <property type="entry name" value="TOLL-LIKE RECEPTOR"/>
    <property type="match status" value="1"/>
</dbReference>
<feature type="transmembrane region" description="Helical" evidence="7">
    <location>
        <begin position="245"/>
        <end position="267"/>
    </location>
</feature>
<dbReference type="InterPro" id="IPR032675">
    <property type="entry name" value="LRR_dom_sf"/>
</dbReference>
<gene>
    <name evidence="9" type="ORF">Ae201684_013771</name>
</gene>
<dbReference type="GO" id="GO:0038023">
    <property type="term" value="F:signaling receptor activity"/>
    <property type="evidence" value="ECO:0007669"/>
    <property type="project" value="TreeGrafter"/>
</dbReference>
<feature type="signal peptide" evidence="8">
    <location>
        <begin position="1"/>
        <end position="20"/>
    </location>
</feature>
<dbReference type="PANTHER" id="PTHR24365:SF541">
    <property type="entry name" value="PROTEIN TOLL-RELATED"/>
    <property type="match status" value="1"/>
</dbReference>
<dbReference type="SUPFAM" id="SSF52075">
    <property type="entry name" value="Outer arm dynein light chain 1"/>
    <property type="match status" value="1"/>
</dbReference>
<name>A0A6G0WM59_9STRA</name>
<keyword evidence="3 8" id="KW-0732">Signal</keyword>
<keyword evidence="2 7" id="KW-0812">Transmembrane</keyword>
<proteinExistence type="predicted"/>
<evidence type="ECO:0000313" key="10">
    <source>
        <dbReference type="Proteomes" id="UP000481153"/>
    </source>
</evidence>
<evidence type="ECO:0000256" key="3">
    <source>
        <dbReference type="ARBA" id="ARBA00022729"/>
    </source>
</evidence>
<dbReference type="VEuPathDB" id="FungiDB:AeMF1_011056"/>
<reference evidence="9 10" key="1">
    <citation type="submission" date="2019-07" db="EMBL/GenBank/DDBJ databases">
        <title>Genomics analysis of Aphanomyces spp. identifies a new class of oomycete effector associated with host adaptation.</title>
        <authorList>
            <person name="Gaulin E."/>
        </authorList>
    </citation>
    <scope>NUCLEOTIDE SEQUENCE [LARGE SCALE GENOMIC DNA]</scope>
    <source>
        <strain evidence="9 10">ATCC 201684</strain>
    </source>
</reference>
<keyword evidence="5 7" id="KW-0472">Membrane</keyword>
<evidence type="ECO:0000256" key="5">
    <source>
        <dbReference type="ARBA" id="ARBA00023136"/>
    </source>
</evidence>
<comment type="caution">
    <text evidence="9">The sequence shown here is derived from an EMBL/GenBank/DDBJ whole genome shotgun (WGS) entry which is preliminary data.</text>
</comment>
<dbReference type="Pfam" id="PF13855">
    <property type="entry name" value="LRR_8"/>
    <property type="match status" value="1"/>
</dbReference>
<evidence type="ECO:0000256" key="2">
    <source>
        <dbReference type="ARBA" id="ARBA00022692"/>
    </source>
</evidence>